<dbReference type="Gene3D" id="1.10.10.10">
    <property type="entry name" value="Winged helix-like DNA-binding domain superfamily/Winged helix DNA-binding domain"/>
    <property type="match status" value="1"/>
</dbReference>
<feature type="modified residue" description="4-aspartylphosphate" evidence="6">
    <location>
        <position position="51"/>
    </location>
</feature>
<dbReference type="GO" id="GO:0032993">
    <property type="term" value="C:protein-DNA complex"/>
    <property type="evidence" value="ECO:0007669"/>
    <property type="project" value="TreeGrafter"/>
</dbReference>
<evidence type="ECO:0000259" key="9">
    <source>
        <dbReference type="PROSITE" id="PS51755"/>
    </source>
</evidence>
<evidence type="ECO:0000256" key="7">
    <source>
        <dbReference type="PROSITE-ProRule" id="PRU01091"/>
    </source>
</evidence>
<dbReference type="GO" id="GO:0006355">
    <property type="term" value="P:regulation of DNA-templated transcription"/>
    <property type="evidence" value="ECO:0007669"/>
    <property type="project" value="InterPro"/>
</dbReference>
<accession>A0A2S9VE32</accession>
<dbReference type="SUPFAM" id="SSF46894">
    <property type="entry name" value="C-terminal effector domain of the bipartite response regulators"/>
    <property type="match status" value="1"/>
</dbReference>
<dbReference type="RefSeq" id="WP_105933581.1">
    <property type="nucleotide sequence ID" value="NZ_PVNP01000038.1"/>
</dbReference>
<dbReference type="AlphaFoldDB" id="A0A2S9VE32"/>
<dbReference type="PANTHER" id="PTHR48111">
    <property type="entry name" value="REGULATOR OF RPOS"/>
    <property type="match status" value="1"/>
</dbReference>
<evidence type="ECO:0000256" key="1">
    <source>
        <dbReference type="ARBA" id="ARBA00022553"/>
    </source>
</evidence>
<dbReference type="PROSITE" id="PS51755">
    <property type="entry name" value="OMPR_PHOB"/>
    <property type="match status" value="1"/>
</dbReference>
<keyword evidence="4 7" id="KW-0238">DNA-binding</keyword>
<organism evidence="10 11">
    <name type="scientific">Alteromonas alba</name>
    <dbReference type="NCBI Taxonomy" id="2079529"/>
    <lineage>
        <taxon>Bacteria</taxon>
        <taxon>Pseudomonadati</taxon>
        <taxon>Pseudomonadota</taxon>
        <taxon>Gammaproteobacteria</taxon>
        <taxon>Alteromonadales</taxon>
        <taxon>Alteromonadaceae</taxon>
        <taxon>Alteromonas/Salinimonas group</taxon>
        <taxon>Alteromonas</taxon>
    </lineage>
</organism>
<dbReference type="Pfam" id="PF00486">
    <property type="entry name" value="Trans_reg_C"/>
    <property type="match status" value="1"/>
</dbReference>
<evidence type="ECO:0000256" key="5">
    <source>
        <dbReference type="ARBA" id="ARBA00023163"/>
    </source>
</evidence>
<dbReference type="Gene3D" id="6.10.250.690">
    <property type="match status" value="1"/>
</dbReference>
<dbReference type="GO" id="GO:0000156">
    <property type="term" value="F:phosphorelay response regulator activity"/>
    <property type="evidence" value="ECO:0007669"/>
    <property type="project" value="TreeGrafter"/>
</dbReference>
<dbReference type="CDD" id="cd00383">
    <property type="entry name" value="trans_reg_C"/>
    <property type="match status" value="1"/>
</dbReference>
<dbReference type="Proteomes" id="UP000238949">
    <property type="component" value="Unassembled WGS sequence"/>
</dbReference>
<gene>
    <name evidence="10" type="ORF">C6Y40_04735</name>
</gene>
<dbReference type="OrthoDB" id="9802426at2"/>
<dbReference type="InterPro" id="IPR001867">
    <property type="entry name" value="OmpR/PhoB-type_DNA-bd"/>
</dbReference>
<dbReference type="SMART" id="SM00448">
    <property type="entry name" value="REC"/>
    <property type="match status" value="1"/>
</dbReference>
<dbReference type="InterPro" id="IPR011006">
    <property type="entry name" value="CheY-like_superfamily"/>
</dbReference>
<sequence length="230" mass="25834">MKILIADDELSLVNFLYRGLTAEGFECIKETALHNLVDLAKREQPDLLVLDRMFGEDDSVEILPALKQLSHGPMVLLLSALDDIVEKVTGLDKGADDYLCKPFDFDELLARVNALGRRHRSQPAKAPRQLSFANLQLDLESKLASISQDGKAEELTLTNIEFNLLSYFIESQNKVLTRERILSRVWQSNTDPLTNIVDVYISRLRQKLPPAAGIEIATIRGNGYRLKALS</sequence>
<evidence type="ECO:0000313" key="11">
    <source>
        <dbReference type="Proteomes" id="UP000238949"/>
    </source>
</evidence>
<feature type="domain" description="OmpR/PhoB-type" evidence="9">
    <location>
        <begin position="127"/>
        <end position="228"/>
    </location>
</feature>
<evidence type="ECO:0000256" key="4">
    <source>
        <dbReference type="ARBA" id="ARBA00023125"/>
    </source>
</evidence>
<feature type="DNA-binding region" description="OmpR/PhoB-type" evidence="7">
    <location>
        <begin position="127"/>
        <end position="228"/>
    </location>
</feature>
<keyword evidence="3" id="KW-0805">Transcription regulation</keyword>
<name>A0A2S9VE32_9ALTE</name>
<dbReference type="EMBL" id="PVNP01000038">
    <property type="protein sequence ID" value="PRO74722.1"/>
    <property type="molecule type" value="Genomic_DNA"/>
</dbReference>
<protein>
    <submittedName>
        <fullName evidence="10">DNA-binding response regulator</fullName>
    </submittedName>
</protein>
<dbReference type="PROSITE" id="PS50110">
    <property type="entry name" value="RESPONSE_REGULATORY"/>
    <property type="match status" value="1"/>
</dbReference>
<dbReference type="InterPro" id="IPR039420">
    <property type="entry name" value="WalR-like"/>
</dbReference>
<dbReference type="PANTHER" id="PTHR48111:SF22">
    <property type="entry name" value="REGULATOR OF RPOS"/>
    <property type="match status" value="1"/>
</dbReference>
<feature type="domain" description="Response regulatory" evidence="8">
    <location>
        <begin position="2"/>
        <end position="116"/>
    </location>
</feature>
<dbReference type="InterPro" id="IPR036388">
    <property type="entry name" value="WH-like_DNA-bd_sf"/>
</dbReference>
<keyword evidence="1 6" id="KW-0597">Phosphoprotein</keyword>
<evidence type="ECO:0000259" key="8">
    <source>
        <dbReference type="PROSITE" id="PS50110"/>
    </source>
</evidence>
<dbReference type="Gene3D" id="3.40.50.2300">
    <property type="match status" value="1"/>
</dbReference>
<dbReference type="InterPro" id="IPR016032">
    <property type="entry name" value="Sig_transdc_resp-reg_C-effctor"/>
</dbReference>
<proteinExistence type="predicted"/>
<evidence type="ECO:0000313" key="10">
    <source>
        <dbReference type="EMBL" id="PRO74722.1"/>
    </source>
</evidence>
<keyword evidence="11" id="KW-1185">Reference proteome</keyword>
<dbReference type="InterPro" id="IPR001789">
    <property type="entry name" value="Sig_transdc_resp-reg_receiver"/>
</dbReference>
<evidence type="ECO:0000256" key="6">
    <source>
        <dbReference type="PROSITE-ProRule" id="PRU00169"/>
    </source>
</evidence>
<dbReference type="SMART" id="SM00862">
    <property type="entry name" value="Trans_reg_C"/>
    <property type="match status" value="1"/>
</dbReference>
<reference evidence="11" key="1">
    <citation type="journal article" date="2020" name="Int. J. Syst. Evol. Microbiol.">
        <title>Alteromonas alba sp. nov., a marine bacterium isolated from the seawater of the West Pacific Ocean.</title>
        <authorList>
            <person name="Sun C."/>
            <person name="Wu Y.-H."/>
            <person name="Xamxidin M."/>
            <person name="Cheng H."/>
            <person name="Xu X.-W."/>
        </authorList>
    </citation>
    <scope>NUCLEOTIDE SEQUENCE [LARGE SCALE GENOMIC DNA]</scope>
    <source>
        <strain evidence="11">190</strain>
    </source>
</reference>
<evidence type="ECO:0000256" key="2">
    <source>
        <dbReference type="ARBA" id="ARBA00023012"/>
    </source>
</evidence>
<comment type="caution">
    <text evidence="10">The sequence shown here is derived from an EMBL/GenBank/DDBJ whole genome shotgun (WGS) entry which is preliminary data.</text>
</comment>
<dbReference type="SUPFAM" id="SSF52172">
    <property type="entry name" value="CheY-like"/>
    <property type="match status" value="1"/>
</dbReference>
<dbReference type="GO" id="GO:0005829">
    <property type="term" value="C:cytosol"/>
    <property type="evidence" value="ECO:0007669"/>
    <property type="project" value="TreeGrafter"/>
</dbReference>
<dbReference type="GO" id="GO:0000976">
    <property type="term" value="F:transcription cis-regulatory region binding"/>
    <property type="evidence" value="ECO:0007669"/>
    <property type="project" value="TreeGrafter"/>
</dbReference>
<dbReference type="Pfam" id="PF00072">
    <property type="entry name" value="Response_reg"/>
    <property type="match status" value="1"/>
</dbReference>
<keyword evidence="5" id="KW-0804">Transcription</keyword>
<evidence type="ECO:0000256" key="3">
    <source>
        <dbReference type="ARBA" id="ARBA00023015"/>
    </source>
</evidence>
<keyword evidence="2" id="KW-0902">Two-component regulatory system</keyword>